<protein>
    <submittedName>
        <fullName evidence="1">Oidioi.mRNA.OKI2018_I69.PAR.g12714.t1.cds</fullName>
    </submittedName>
</protein>
<proteinExistence type="predicted"/>
<evidence type="ECO:0000313" key="1">
    <source>
        <dbReference type="EMBL" id="CAG5090763.1"/>
    </source>
</evidence>
<organism evidence="1 2">
    <name type="scientific">Oikopleura dioica</name>
    <name type="common">Tunicate</name>
    <dbReference type="NCBI Taxonomy" id="34765"/>
    <lineage>
        <taxon>Eukaryota</taxon>
        <taxon>Metazoa</taxon>
        <taxon>Chordata</taxon>
        <taxon>Tunicata</taxon>
        <taxon>Appendicularia</taxon>
        <taxon>Copelata</taxon>
        <taxon>Oikopleuridae</taxon>
        <taxon>Oikopleura</taxon>
    </lineage>
</organism>
<dbReference type="EMBL" id="OU015568">
    <property type="protein sequence ID" value="CAG5090763.1"/>
    <property type="molecule type" value="Genomic_DNA"/>
</dbReference>
<dbReference type="Proteomes" id="UP001158576">
    <property type="component" value="Chromosome PAR"/>
</dbReference>
<gene>
    <name evidence="1" type="ORF">OKIOD_LOCUS4272</name>
</gene>
<dbReference type="SUPFAM" id="SSF56645">
    <property type="entry name" value="Acyl-CoA dehydrogenase NM domain-like"/>
    <property type="match status" value="1"/>
</dbReference>
<dbReference type="InterPro" id="IPR009100">
    <property type="entry name" value="AcylCoA_DH/oxidase_NM_dom_sf"/>
</dbReference>
<keyword evidence="2" id="KW-1185">Reference proteome</keyword>
<sequence>MLKSALIQGLGTNLPFAFLFAAHSSAIDTILKYGTKKQIDIVSIDAVSGFTTVPYFESGLFYSENGKVSGSGSLRFLTSGRVTNILAKVQLESGGETYALIPKNARGVEIKPCGEFTLSDVDIPLDALIPTKFISGEEIISQDVTQYLQDTIHLLESSAILGCMRERFDAACHSYSYLKDNTGRTLLKTDLVSLSLTNLMSEIYSLESIITCICGKRPWSSESLAAEIAAARLLANSSVRWYDELVSFLGPIQFEQPWKTHREELAAFCAKIPNNDLEMTIGLRGFQAALAQSANMEKRIFEAVPLSREFRRIMGWKANWRKTHPELVSFGHGFSFSSKICDSNQSILMTTRTNK</sequence>
<name>A0ABN7S1X5_OIKDI</name>
<reference evidence="1 2" key="1">
    <citation type="submission" date="2021-04" db="EMBL/GenBank/DDBJ databases">
        <authorList>
            <person name="Bliznina A."/>
        </authorList>
    </citation>
    <scope>NUCLEOTIDE SEQUENCE [LARGE SCALE GENOMIC DNA]</scope>
</reference>
<evidence type="ECO:0000313" key="2">
    <source>
        <dbReference type="Proteomes" id="UP001158576"/>
    </source>
</evidence>
<accession>A0ABN7S1X5</accession>